<protein>
    <submittedName>
        <fullName evidence="8">DNA-binding protein</fullName>
    </submittedName>
</protein>
<dbReference type="GO" id="GO:0032993">
    <property type="term" value="C:protein-DNA complex"/>
    <property type="evidence" value="ECO:0007669"/>
    <property type="project" value="TreeGrafter"/>
</dbReference>
<dbReference type="GO" id="GO:0005829">
    <property type="term" value="C:cytosol"/>
    <property type="evidence" value="ECO:0007669"/>
    <property type="project" value="TreeGrafter"/>
</dbReference>
<evidence type="ECO:0000256" key="3">
    <source>
        <dbReference type="ARBA" id="ARBA00022490"/>
    </source>
</evidence>
<dbReference type="GO" id="GO:0009295">
    <property type="term" value="C:nucleoid"/>
    <property type="evidence" value="ECO:0007669"/>
    <property type="project" value="UniProtKB-SubCell"/>
</dbReference>
<dbReference type="PANTHER" id="PTHR38097">
    <property type="match status" value="1"/>
</dbReference>
<dbReference type="SMART" id="SM00528">
    <property type="entry name" value="HNS"/>
    <property type="match status" value="1"/>
</dbReference>
<proteinExistence type="inferred from homology"/>
<dbReference type="InterPro" id="IPR027444">
    <property type="entry name" value="H-NS_C_dom"/>
</dbReference>
<feature type="compositionally biased region" description="Polar residues" evidence="6">
    <location>
        <begin position="125"/>
        <end position="143"/>
    </location>
</feature>
<dbReference type="Pfam" id="PF00816">
    <property type="entry name" value="Histone_HNS"/>
    <property type="match status" value="1"/>
</dbReference>
<keyword evidence="3" id="KW-0963">Cytoplasm</keyword>
<dbReference type="InterPro" id="IPR037150">
    <property type="entry name" value="H-NS_C_dom_sf"/>
</dbReference>
<dbReference type="GO" id="GO:0003681">
    <property type="term" value="F:bent DNA binding"/>
    <property type="evidence" value="ECO:0007669"/>
    <property type="project" value="TreeGrafter"/>
</dbReference>
<gene>
    <name evidence="8" type="ORF">DBV39_01855</name>
</gene>
<evidence type="ECO:0000256" key="2">
    <source>
        <dbReference type="ARBA" id="ARBA00010610"/>
    </source>
</evidence>
<evidence type="ECO:0000259" key="7">
    <source>
        <dbReference type="SMART" id="SM00528"/>
    </source>
</evidence>
<dbReference type="EMBL" id="CP028901">
    <property type="protein sequence ID" value="AWB32662.1"/>
    <property type="molecule type" value="Genomic_DNA"/>
</dbReference>
<dbReference type="Gene3D" id="4.10.430.10">
    <property type="entry name" value="Histone-like protein H-NS, C-terminal domain"/>
    <property type="match status" value="1"/>
</dbReference>
<evidence type="ECO:0000256" key="5">
    <source>
        <dbReference type="SAM" id="Coils"/>
    </source>
</evidence>
<evidence type="ECO:0000313" key="9">
    <source>
        <dbReference type="Proteomes" id="UP000244571"/>
    </source>
</evidence>
<dbReference type="OrthoDB" id="5297879at2"/>
<dbReference type="GO" id="GO:0001217">
    <property type="term" value="F:DNA-binding transcription repressor activity"/>
    <property type="evidence" value="ECO:0007669"/>
    <property type="project" value="TreeGrafter"/>
</dbReference>
<evidence type="ECO:0000313" key="8">
    <source>
        <dbReference type="EMBL" id="AWB32662.1"/>
    </source>
</evidence>
<organism evidence="8 9">
    <name type="scientific">Orrella marina</name>
    <dbReference type="NCBI Taxonomy" id="2163011"/>
    <lineage>
        <taxon>Bacteria</taxon>
        <taxon>Pseudomonadati</taxon>
        <taxon>Pseudomonadota</taxon>
        <taxon>Betaproteobacteria</taxon>
        <taxon>Burkholderiales</taxon>
        <taxon>Alcaligenaceae</taxon>
        <taxon>Orrella</taxon>
    </lineage>
</organism>
<feature type="coiled-coil region" evidence="5">
    <location>
        <begin position="3"/>
        <end position="33"/>
    </location>
</feature>
<accession>A0A2R4XFS7</accession>
<keyword evidence="4 8" id="KW-0238">DNA-binding</keyword>
<sequence length="143" mass="16090">MVRNSFAAKKAKIKKEMEKLQRQIELLESKNRQPVIDNIIRSMKEYEITPEELLAAYAKGGRVAAKTRTARKSVGAPRGPVAPKYRNPETDDKWTGRGKPPRWITEAESRGVSRDQFLIEPKEQPQPSADQNTLSLSNSTSGI</sequence>
<evidence type="ECO:0000256" key="1">
    <source>
        <dbReference type="ARBA" id="ARBA00004453"/>
    </source>
</evidence>
<reference evidence="8 9" key="1">
    <citation type="submission" date="2018-04" db="EMBL/GenBank/DDBJ databases">
        <title>Bordetella sp. HZ20 isolated from seawater.</title>
        <authorList>
            <person name="Sun C."/>
        </authorList>
    </citation>
    <scope>NUCLEOTIDE SEQUENCE [LARGE SCALE GENOMIC DNA]</scope>
    <source>
        <strain evidence="8 9">HZ20</strain>
    </source>
</reference>
<dbReference type="SUPFAM" id="SSF81273">
    <property type="entry name" value="H-NS histone-like proteins"/>
    <property type="match status" value="1"/>
</dbReference>
<feature type="domain" description="DNA-binding protein H-NS-like C-terminal" evidence="7">
    <location>
        <begin position="75"/>
        <end position="119"/>
    </location>
</feature>
<comment type="similarity">
    <text evidence="2">Belongs to the histone-like protein H-NS family.</text>
</comment>
<keyword evidence="9" id="KW-1185">Reference proteome</keyword>
<name>A0A2R4XFS7_9BURK</name>
<dbReference type="AlphaFoldDB" id="A0A2R4XFS7"/>
<dbReference type="GO" id="GO:0000976">
    <property type="term" value="F:transcription cis-regulatory region binding"/>
    <property type="evidence" value="ECO:0007669"/>
    <property type="project" value="TreeGrafter"/>
</dbReference>
<dbReference type="RefSeq" id="WP_108620103.1">
    <property type="nucleotide sequence ID" value="NZ_CP028901.1"/>
</dbReference>
<keyword evidence="5" id="KW-0175">Coiled coil</keyword>
<dbReference type="KEGG" id="boz:DBV39_01855"/>
<dbReference type="Proteomes" id="UP000244571">
    <property type="component" value="Chromosome"/>
</dbReference>
<comment type="subcellular location">
    <subcellularLocation>
        <location evidence="1">Cytoplasm</location>
        <location evidence="1">Nucleoid</location>
    </subcellularLocation>
</comment>
<evidence type="ECO:0000256" key="6">
    <source>
        <dbReference type="SAM" id="MobiDB-lite"/>
    </source>
</evidence>
<feature type="compositionally biased region" description="Basic and acidic residues" evidence="6">
    <location>
        <begin position="86"/>
        <end position="95"/>
    </location>
</feature>
<feature type="region of interest" description="Disordered" evidence="6">
    <location>
        <begin position="67"/>
        <end position="143"/>
    </location>
</feature>
<dbReference type="PANTHER" id="PTHR38097:SF2">
    <property type="entry name" value="DNA-BINDING PROTEIN STPA"/>
    <property type="match status" value="1"/>
</dbReference>
<evidence type="ECO:0000256" key="4">
    <source>
        <dbReference type="ARBA" id="ARBA00023125"/>
    </source>
</evidence>
<dbReference type="GO" id="GO:0003680">
    <property type="term" value="F:minor groove of adenine-thymine-rich DNA binding"/>
    <property type="evidence" value="ECO:0007669"/>
    <property type="project" value="TreeGrafter"/>
</dbReference>